<evidence type="ECO:0000256" key="2">
    <source>
        <dbReference type="ARBA" id="ARBA00022448"/>
    </source>
</evidence>
<evidence type="ECO:0000256" key="5">
    <source>
        <dbReference type="ARBA" id="ARBA00023136"/>
    </source>
</evidence>
<feature type="region of interest" description="Disordered" evidence="7">
    <location>
        <begin position="484"/>
        <end position="519"/>
    </location>
</feature>
<dbReference type="GO" id="GO:0022857">
    <property type="term" value="F:transmembrane transporter activity"/>
    <property type="evidence" value="ECO:0007669"/>
    <property type="project" value="InterPro"/>
</dbReference>
<sequence length="519" mass="54435">MGVARSDGLEMPPLHPRASPGSELRGAPRRAASGGGGPPKEVHGSWRRAAAACLGKTCGSDSEKRLLLRTTWAYAALHGATDQALPAAYKALELQLGLSPTALGSASSLSRLAHAATCPLWGVLVDSWDGGLVLSLTAGAWGVSTALLGGLTAQWHLLPLMLLSGVFMAAMGPVTQKLLAEAAARGAIGAAFGTMSFVQSLGRMLALMSITSLAATPICGIMTRWQTVKELHYVLKNKSFWLMLLMGILNGMPRSALGFMPMWLQYCGLGGFEASSVVSVSLVSAMCIAPFVGRATDWVHSRFPRQGRAAVAQLAILLRCLLMTIMLRSIDRVPSSLWSFLSVSCLIGLLAGWPGVGVNRPVLAEIVADAHRATVFSLVSTTEAVGAALLGAPLVGLLAERAFGYVPPAKKTVGAPQGAPRGGPQDGLSVAASSLEAADNAEALSSALLLTTVGPWLLSIFLYFVLMVTYRRDRRAALRLQQQRRSAGAASAFPDLEVGPLEDEDGDSDFELESLPSSP</sequence>
<dbReference type="PANTHER" id="PTHR23505:SF52">
    <property type="entry name" value="MAJOR FACILITATOR SUPERFAMILY PROTEIN"/>
    <property type="match status" value="1"/>
</dbReference>
<feature type="transmembrane region" description="Helical" evidence="8">
    <location>
        <begin position="375"/>
        <end position="399"/>
    </location>
</feature>
<keyword evidence="3 8" id="KW-0812">Transmembrane</keyword>
<feature type="region of interest" description="Disordered" evidence="7">
    <location>
        <begin position="1"/>
        <end position="43"/>
    </location>
</feature>
<dbReference type="PANTHER" id="PTHR23505">
    <property type="entry name" value="SPINSTER"/>
    <property type="match status" value="1"/>
</dbReference>
<dbReference type="Proteomes" id="UP000515125">
    <property type="component" value="Unplaced"/>
</dbReference>
<keyword evidence="5 8" id="KW-0472">Membrane</keyword>
<feature type="transmembrane region" description="Helical" evidence="8">
    <location>
        <begin position="336"/>
        <end position="354"/>
    </location>
</feature>
<evidence type="ECO:0000313" key="9">
    <source>
        <dbReference type="Proteomes" id="UP000515125"/>
    </source>
</evidence>
<reference evidence="10" key="1">
    <citation type="submission" date="2025-08" db="UniProtKB">
        <authorList>
            <consortium name="RefSeq"/>
        </authorList>
    </citation>
    <scope>IDENTIFICATION</scope>
</reference>
<feature type="transmembrane region" description="Helical" evidence="8">
    <location>
        <begin position="447"/>
        <end position="470"/>
    </location>
</feature>
<gene>
    <name evidence="10" type="primary">LOC34618439</name>
</gene>
<name>A0A6P6RSL4_9EIME</name>
<evidence type="ECO:0000256" key="1">
    <source>
        <dbReference type="ARBA" id="ARBA00004141"/>
    </source>
</evidence>
<dbReference type="AlphaFoldDB" id="A0A6P6RSL4"/>
<organism evidence="9 10">
    <name type="scientific">Cyclospora cayetanensis</name>
    <dbReference type="NCBI Taxonomy" id="88456"/>
    <lineage>
        <taxon>Eukaryota</taxon>
        <taxon>Sar</taxon>
        <taxon>Alveolata</taxon>
        <taxon>Apicomplexa</taxon>
        <taxon>Conoidasida</taxon>
        <taxon>Coccidia</taxon>
        <taxon>Eucoccidiorida</taxon>
        <taxon>Eimeriorina</taxon>
        <taxon>Eimeriidae</taxon>
        <taxon>Cyclospora</taxon>
    </lineage>
</organism>
<dbReference type="GO" id="GO:0016020">
    <property type="term" value="C:membrane"/>
    <property type="evidence" value="ECO:0007669"/>
    <property type="project" value="UniProtKB-SubCell"/>
</dbReference>
<protein>
    <submittedName>
        <fullName evidence="10">Uncharacterized protein LOC34618439</fullName>
    </submittedName>
</protein>
<evidence type="ECO:0000256" key="7">
    <source>
        <dbReference type="SAM" id="MobiDB-lite"/>
    </source>
</evidence>
<dbReference type="InterPro" id="IPR044770">
    <property type="entry name" value="MFS_spinster-like"/>
</dbReference>
<comment type="subcellular location">
    <subcellularLocation>
        <location evidence="1">Membrane</location>
        <topology evidence="1">Multi-pass membrane protein</topology>
    </subcellularLocation>
</comment>
<evidence type="ECO:0000256" key="8">
    <source>
        <dbReference type="SAM" id="Phobius"/>
    </source>
</evidence>
<dbReference type="InterPro" id="IPR036259">
    <property type="entry name" value="MFS_trans_sf"/>
</dbReference>
<evidence type="ECO:0000256" key="4">
    <source>
        <dbReference type="ARBA" id="ARBA00022989"/>
    </source>
</evidence>
<feature type="transmembrane region" description="Helical" evidence="8">
    <location>
        <begin position="310"/>
        <end position="330"/>
    </location>
</feature>
<dbReference type="SUPFAM" id="SSF103473">
    <property type="entry name" value="MFS general substrate transporter"/>
    <property type="match status" value="1"/>
</dbReference>
<keyword evidence="2" id="KW-0813">Transport</keyword>
<dbReference type="RefSeq" id="XP_026190090.1">
    <property type="nucleotide sequence ID" value="XM_026334305.1"/>
</dbReference>
<evidence type="ECO:0000313" key="10">
    <source>
        <dbReference type="RefSeq" id="XP_026190090.1"/>
    </source>
</evidence>
<dbReference type="OrthoDB" id="440755at2759"/>
<feature type="transmembrane region" description="Helical" evidence="8">
    <location>
        <begin position="239"/>
        <end position="257"/>
    </location>
</feature>
<keyword evidence="9" id="KW-1185">Reference proteome</keyword>
<dbReference type="InterPro" id="IPR011701">
    <property type="entry name" value="MFS"/>
</dbReference>
<dbReference type="GeneID" id="34618439"/>
<feature type="transmembrane region" description="Helical" evidence="8">
    <location>
        <begin position="263"/>
        <end position="289"/>
    </location>
</feature>
<keyword evidence="4 8" id="KW-1133">Transmembrane helix</keyword>
<proteinExistence type="inferred from homology"/>
<evidence type="ECO:0000256" key="6">
    <source>
        <dbReference type="ARBA" id="ARBA00024338"/>
    </source>
</evidence>
<evidence type="ECO:0000256" key="3">
    <source>
        <dbReference type="ARBA" id="ARBA00022692"/>
    </source>
</evidence>
<dbReference type="Gene3D" id="1.20.1250.20">
    <property type="entry name" value="MFS general substrate transporter like domains"/>
    <property type="match status" value="2"/>
</dbReference>
<comment type="similarity">
    <text evidence="6">Belongs to the major facilitator superfamily. Spinster (TC 2.A.1.49) family.</text>
</comment>
<feature type="transmembrane region" description="Helical" evidence="8">
    <location>
        <begin position="204"/>
        <end position="227"/>
    </location>
</feature>
<accession>A0A6P6RSL4</accession>
<dbReference type="Pfam" id="PF07690">
    <property type="entry name" value="MFS_1"/>
    <property type="match status" value="1"/>
</dbReference>
<feature type="compositionally biased region" description="Acidic residues" evidence="7">
    <location>
        <begin position="500"/>
        <end position="512"/>
    </location>
</feature>